<dbReference type="PANTHER" id="PTHR42972">
    <property type="entry name" value="TOL-PAL SYSTEM PROTEIN TOLB"/>
    <property type="match status" value="1"/>
</dbReference>
<dbReference type="GeneID" id="98146257"/>
<keyword evidence="1" id="KW-0732">Signal</keyword>
<dbReference type="Pfam" id="PF00326">
    <property type="entry name" value="Peptidase_S9"/>
    <property type="match status" value="1"/>
</dbReference>
<dbReference type="RefSeq" id="XP_070886391.1">
    <property type="nucleotide sequence ID" value="XM_071031185.1"/>
</dbReference>
<gene>
    <name evidence="3" type="ORF">BJX67DRAFT_372028</name>
</gene>
<dbReference type="GO" id="GO:0016787">
    <property type="term" value="F:hydrolase activity"/>
    <property type="evidence" value="ECO:0007669"/>
    <property type="project" value="UniProtKB-KW"/>
</dbReference>
<dbReference type="SUPFAM" id="SSF53474">
    <property type="entry name" value="alpha/beta-Hydrolases"/>
    <property type="match status" value="1"/>
</dbReference>
<keyword evidence="3" id="KW-0378">Hydrolase</keyword>
<protein>
    <submittedName>
        <fullName evidence="3">Alpha/Beta hydrolase protein</fullName>
    </submittedName>
</protein>
<reference evidence="3 4" key="1">
    <citation type="submission" date="2024-07" db="EMBL/GenBank/DDBJ databases">
        <title>Section-level genome sequencing and comparative genomics of Aspergillus sections Usti and Cavernicolus.</title>
        <authorList>
            <consortium name="Lawrence Berkeley National Laboratory"/>
            <person name="Nybo J.L."/>
            <person name="Vesth T.C."/>
            <person name="Theobald S."/>
            <person name="Frisvad J.C."/>
            <person name="Larsen T.O."/>
            <person name="Kjaerboelling I."/>
            <person name="Rothschild-Mancinelli K."/>
            <person name="Lyhne E.K."/>
            <person name="Kogle M.E."/>
            <person name="Barry K."/>
            <person name="Clum A."/>
            <person name="Na H."/>
            <person name="Ledsgaard L."/>
            <person name="Lin J."/>
            <person name="Lipzen A."/>
            <person name="Kuo A."/>
            <person name="Riley R."/>
            <person name="Mondo S."/>
            <person name="Labutti K."/>
            <person name="Haridas S."/>
            <person name="Pangalinan J."/>
            <person name="Salamov A.A."/>
            <person name="Simmons B.A."/>
            <person name="Magnuson J.K."/>
            <person name="Chen J."/>
            <person name="Drula E."/>
            <person name="Henrissat B."/>
            <person name="Wiebenga A."/>
            <person name="Lubbers R.J."/>
            <person name="Gomes A.C."/>
            <person name="Macurrencykelacurrency M.R."/>
            <person name="Stajich J."/>
            <person name="Grigoriev I.V."/>
            <person name="Mortensen U.H."/>
            <person name="De Vries R.P."/>
            <person name="Baker S.E."/>
            <person name="Andersen M.R."/>
        </authorList>
    </citation>
    <scope>NUCLEOTIDE SEQUENCE [LARGE SCALE GENOMIC DNA]</scope>
    <source>
        <strain evidence="3 4">CBS 449.75</strain>
    </source>
</reference>
<evidence type="ECO:0000259" key="2">
    <source>
        <dbReference type="Pfam" id="PF00326"/>
    </source>
</evidence>
<proteinExistence type="predicted"/>
<dbReference type="Proteomes" id="UP001610432">
    <property type="component" value="Unassembled WGS sequence"/>
</dbReference>
<evidence type="ECO:0000256" key="1">
    <source>
        <dbReference type="SAM" id="SignalP"/>
    </source>
</evidence>
<keyword evidence="4" id="KW-1185">Reference proteome</keyword>
<feature type="domain" description="Peptidase S9 prolyl oligopeptidase catalytic" evidence="2">
    <location>
        <begin position="30"/>
        <end position="161"/>
    </location>
</feature>
<dbReference type="InterPro" id="IPR001375">
    <property type="entry name" value="Peptidase_S9_cat"/>
</dbReference>
<dbReference type="Gene3D" id="3.40.50.1820">
    <property type="entry name" value="alpha/beta hydrolase"/>
    <property type="match status" value="2"/>
</dbReference>
<name>A0ABR4LS89_9EURO</name>
<evidence type="ECO:0000313" key="4">
    <source>
        <dbReference type="Proteomes" id="UP001610432"/>
    </source>
</evidence>
<dbReference type="PANTHER" id="PTHR42972:SF8">
    <property type="entry name" value="POLYHYDROXYBUTYRATE DEPOLYMERASE"/>
    <property type="match status" value="1"/>
</dbReference>
<comment type="caution">
    <text evidence="3">The sequence shown here is derived from an EMBL/GenBank/DDBJ whole genome shotgun (WGS) entry which is preliminary data.</text>
</comment>
<feature type="signal peptide" evidence="1">
    <location>
        <begin position="1"/>
        <end position="23"/>
    </location>
</feature>
<dbReference type="EMBL" id="JBFXLQ010000019">
    <property type="protein sequence ID" value="KAL2867412.1"/>
    <property type="molecule type" value="Genomic_DNA"/>
</dbReference>
<evidence type="ECO:0000313" key="3">
    <source>
        <dbReference type="EMBL" id="KAL2867412.1"/>
    </source>
</evidence>
<feature type="chain" id="PRO_5045169417" evidence="1">
    <location>
        <begin position="24"/>
        <end position="341"/>
    </location>
</feature>
<organism evidence="3 4">
    <name type="scientific">Aspergillus lucknowensis</name>
    <dbReference type="NCBI Taxonomy" id="176173"/>
    <lineage>
        <taxon>Eukaryota</taxon>
        <taxon>Fungi</taxon>
        <taxon>Dikarya</taxon>
        <taxon>Ascomycota</taxon>
        <taxon>Pezizomycotina</taxon>
        <taxon>Eurotiomycetes</taxon>
        <taxon>Eurotiomycetidae</taxon>
        <taxon>Eurotiales</taxon>
        <taxon>Aspergillaceae</taxon>
        <taxon>Aspergillus</taxon>
        <taxon>Aspergillus subgen. Nidulantes</taxon>
    </lineage>
</organism>
<sequence length="341" mass="35993">MTPWNTVHTLAIGGLAAATTASAASLGSYNVDPESISVSGLSSGGFMAAQLGIAYSDTFKTGFGVFAGGPYDCARNQYYTMCMYNMNPSITTPIANMQNWSGAEIDDVANLKDRRVYMQVGTSDTTVGPNVMAQLKAQLAEFATDSNTVYITTDGAAHTFPTDFDGAGNSPCGVASSPFVSNCGYDGAGEVLKWMYGELEARNDGAASGEVLEFEQTGSYGADGMGSSGYIYIPAVCTDGLTACRLHVALHGCQQSYGQIQAKFIENTGYNKWADTNNIIILYPQATTDNTMHPVWNGGQLPNPNACWDWVGWYGADADQKGGVQMAAIVSQVIQITSGSA</sequence>
<dbReference type="InterPro" id="IPR029058">
    <property type="entry name" value="AB_hydrolase_fold"/>
</dbReference>
<accession>A0ABR4LS89</accession>